<feature type="compositionally biased region" description="Basic and acidic residues" evidence="1">
    <location>
        <begin position="213"/>
        <end position="226"/>
    </location>
</feature>
<comment type="caution">
    <text evidence="2">The sequence shown here is derived from an EMBL/GenBank/DDBJ whole genome shotgun (WGS) entry which is preliminary data.</text>
</comment>
<accession>A0A9W8PGQ8</accession>
<organism evidence="2 3">
    <name type="scientific">Fusarium irregulare</name>
    <dbReference type="NCBI Taxonomy" id="2494466"/>
    <lineage>
        <taxon>Eukaryota</taxon>
        <taxon>Fungi</taxon>
        <taxon>Dikarya</taxon>
        <taxon>Ascomycota</taxon>
        <taxon>Pezizomycotina</taxon>
        <taxon>Sordariomycetes</taxon>
        <taxon>Hypocreomycetidae</taxon>
        <taxon>Hypocreales</taxon>
        <taxon>Nectriaceae</taxon>
        <taxon>Fusarium</taxon>
        <taxon>Fusarium incarnatum-equiseti species complex</taxon>
    </lineage>
</organism>
<dbReference type="Proteomes" id="UP001152130">
    <property type="component" value="Unassembled WGS sequence"/>
</dbReference>
<gene>
    <name evidence="2" type="ORF">NW766_010514</name>
</gene>
<sequence length="257" mass="29857">MDSPSSIFLSQGTQYLERKRQRNQQRRKRSKSGPRQRNISNKEQARIDRDLESVMKEINPIKEAAARAAASTEKRPRLIGLVGHIFSLYSTDHVKHFPGPIDLFGNKIDFFDRKDSEDPLMPAAGYIDINMNNVCNLDTFTPPSYYSAGFHELQGELGLWYRRKVAVHFIDDNHLILKISRHIVFEYNEKDMPDDAPEIFTYYGIRDSYETEQKAKQEAGERKARGLPETPEPPVRRLASYSACSRDMEYYMRMGQR</sequence>
<dbReference type="OrthoDB" id="4508730at2759"/>
<feature type="region of interest" description="Disordered" evidence="1">
    <location>
        <begin position="213"/>
        <end position="235"/>
    </location>
</feature>
<evidence type="ECO:0000313" key="2">
    <source>
        <dbReference type="EMBL" id="KAJ4006427.1"/>
    </source>
</evidence>
<protein>
    <submittedName>
        <fullName evidence="2">Uncharacterized protein</fullName>
    </submittedName>
</protein>
<feature type="region of interest" description="Disordered" evidence="1">
    <location>
        <begin position="1"/>
        <end position="48"/>
    </location>
</feature>
<keyword evidence="3" id="KW-1185">Reference proteome</keyword>
<name>A0A9W8PGQ8_9HYPO</name>
<feature type="compositionally biased region" description="Basic residues" evidence="1">
    <location>
        <begin position="19"/>
        <end position="34"/>
    </location>
</feature>
<proteinExistence type="predicted"/>
<dbReference type="AlphaFoldDB" id="A0A9W8PGQ8"/>
<feature type="compositionally biased region" description="Polar residues" evidence="1">
    <location>
        <begin position="1"/>
        <end position="14"/>
    </location>
</feature>
<reference evidence="2" key="1">
    <citation type="submission" date="2022-10" db="EMBL/GenBank/DDBJ databases">
        <title>Fusarium specimens isolated from Avocado Roots.</title>
        <authorList>
            <person name="Stajich J."/>
            <person name="Roper C."/>
            <person name="Heimlech-Rivalta G."/>
        </authorList>
    </citation>
    <scope>NUCLEOTIDE SEQUENCE</scope>
    <source>
        <strain evidence="2">CF00143</strain>
    </source>
</reference>
<evidence type="ECO:0000256" key="1">
    <source>
        <dbReference type="SAM" id="MobiDB-lite"/>
    </source>
</evidence>
<dbReference type="EMBL" id="JAPDHF010000019">
    <property type="protein sequence ID" value="KAJ4006427.1"/>
    <property type="molecule type" value="Genomic_DNA"/>
</dbReference>
<evidence type="ECO:0000313" key="3">
    <source>
        <dbReference type="Proteomes" id="UP001152130"/>
    </source>
</evidence>